<reference evidence="3" key="1">
    <citation type="submission" date="2016-10" db="EMBL/GenBank/DDBJ databases">
        <authorList>
            <person name="Varghese N."/>
            <person name="Submissions S."/>
        </authorList>
    </citation>
    <scope>NUCLEOTIDE SEQUENCE [LARGE SCALE GENOMIC DNA]</scope>
    <source>
        <strain evidence="3">DSM 3695</strain>
    </source>
</reference>
<name>A0A1I0PTI1_9BACT</name>
<dbReference type="AlphaFoldDB" id="A0A1I0PTI1"/>
<keyword evidence="1" id="KW-1133">Transmembrane helix</keyword>
<evidence type="ECO:0000313" key="3">
    <source>
        <dbReference type="Proteomes" id="UP000199310"/>
    </source>
</evidence>
<feature type="transmembrane region" description="Helical" evidence="1">
    <location>
        <begin position="35"/>
        <end position="56"/>
    </location>
</feature>
<keyword evidence="3" id="KW-1185">Reference proteome</keyword>
<evidence type="ECO:0000313" key="2">
    <source>
        <dbReference type="EMBL" id="SEW17700.1"/>
    </source>
</evidence>
<keyword evidence="1" id="KW-0812">Transmembrane</keyword>
<keyword evidence="1" id="KW-0472">Membrane</keyword>
<dbReference type="OrthoDB" id="680458at2"/>
<gene>
    <name evidence="2" type="ORF">SAMN04488122_0972</name>
</gene>
<dbReference type="STRING" id="29529.SAMN04488122_0972"/>
<evidence type="ECO:0000256" key="1">
    <source>
        <dbReference type="SAM" id="Phobius"/>
    </source>
</evidence>
<protein>
    <submittedName>
        <fullName evidence="2">Uncharacterized protein</fullName>
    </submittedName>
</protein>
<dbReference type="EMBL" id="FOJG01000001">
    <property type="protein sequence ID" value="SEW17700.1"/>
    <property type="molecule type" value="Genomic_DNA"/>
</dbReference>
<dbReference type="Proteomes" id="UP000199310">
    <property type="component" value="Unassembled WGS sequence"/>
</dbReference>
<proteinExistence type="predicted"/>
<organism evidence="2 3">
    <name type="scientific">Chitinophaga arvensicola</name>
    <dbReference type="NCBI Taxonomy" id="29529"/>
    <lineage>
        <taxon>Bacteria</taxon>
        <taxon>Pseudomonadati</taxon>
        <taxon>Bacteroidota</taxon>
        <taxon>Chitinophagia</taxon>
        <taxon>Chitinophagales</taxon>
        <taxon>Chitinophagaceae</taxon>
        <taxon>Chitinophaga</taxon>
    </lineage>
</organism>
<accession>A0A1I0PTI1</accession>
<sequence>MKKIAVVLASAGVILAILAQYALTNDWMWFKIFHTLGFIGYIFIISGLACFSLWLIHQFSRDEKNRIKRYYHREQGNAAQR</sequence>
<dbReference type="RefSeq" id="WP_089891266.1">
    <property type="nucleotide sequence ID" value="NZ_FOJG01000001.1"/>
</dbReference>